<accession>A0ACB8AIM4</accession>
<organism evidence="1 2">
    <name type="scientific">Hygrophoropsis aurantiaca</name>
    <dbReference type="NCBI Taxonomy" id="72124"/>
    <lineage>
        <taxon>Eukaryota</taxon>
        <taxon>Fungi</taxon>
        <taxon>Dikarya</taxon>
        <taxon>Basidiomycota</taxon>
        <taxon>Agaricomycotina</taxon>
        <taxon>Agaricomycetes</taxon>
        <taxon>Agaricomycetidae</taxon>
        <taxon>Boletales</taxon>
        <taxon>Coniophorineae</taxon>
        <taxon>Hygrophoropsidaceae</taxon>
        <taxon>Hygrophoropsis</taxon>
    </lineage>
</organism>
<protein>
    <submittedName>
        <fullName evidence="1">Uncharacterized protein</fullName>
    </submittedName>
</protein>
<dbReference type="EMBL" id="MU267652">
    <property type="protein sequence ID" value="KAH7912392.1"/>
    <property type="molecule type" value="Genomic_DNA"/>
</dbReference>
<gene>
    <name evidence="1" type="ORF">BJ138DRAFT_1112351</name>
</gene>
<evidence type="ECO:0000313" key="2">
    <source>
        <dbReference type="Proteomes" id="UP000790377"/>
    </source>
</evidence>
<reference evidence="1" key="1">
    <citation type="journal article" date="2021" name="New Phytol.">
        <title>Evolutionary innovations through gain and loss of genes in the ectomycorrhizal Boletales.</title>
        <authorList>
            <person name="Wu G."/>
            <person name="Miyauchi S."/>
            <person name="Morin E."/>
            <person name="Kuo A."/>
            <person name="Drula E."/>
            <person name="Varga T."/>
            <person name="Kohler A."/>
            <person name="Feng B."/>
            <person name="Cao Y."/>
            <person name="Lipzen A."/>
            <person name="Daum C."/>
            <person name="Hundley H."/>
            <person name="Pangilinan J."/>
            <person name="Johnson J."/>
            <person name="Barry K."/>
            <person name="LaButti K."/>
            <person name="Ng V."/>
            <person name="Ahrendt S."/>
            <person name="Min B."/>
            <person name="Choi I.G."/>
            <person name="Park H."/>
            <person name="Plett J.M."/>
            <person name="Magnuson J."/>
            <person name="Spatafora J.W."/>
            <person name="Nagy L.G."/>
            <person name="Henrissat B."/>
            <person name="Grigoriev I.V."/>
            <person name="Yang Z.L."/>
            <person name="Xu J."/>
            <person name="Martin F.M."/>
        </authorList>
    </citation>
    <scope>NUCLEOTIDE SEQUENCE</scope>
    <source>
        <strain evidence="1">ATCC 28755</strain>
    </source>
</reference>
<sequence>MSFVTLSGRHSCDTFSLLSANLSLELASIPFSTRLSAYRRPGDTPSNSQVRNDEVAFNAPNMPLFGYNGDLTPGNLPSSLHSSFRALHPNNAMVPPTEDNWGFVHSSTRITPDPSHFFNNAGPSLPRTHSRASSPFIWSRVIHRSIPQTPYAFPTPVHFSQANAVSRPSPEYHFANGYHASSALPGILSSHGRLGFPSNIALPHITTSASFVAQSLLPIAPSSSPSDVPAVAQHSVSNPNQSGGETLNGVKEIISYRCNWGAHKVACDRQFASDGDSISLHLRTFHGIYSNVEPIVCMWLGCQGCIPADALVPHIQAHVGVTWRCSRCRAPINPQASFKGHLTNHQDCAGARLCEIPSSQAIVFDISAHTLSKHNG</sequence>
<name>A0ACB8AIM4_9AGAM</name>
<proteinExistence type="predicted"/>
<keyword evidence="2" id="KW-1185">Reference proteome</keyword>
<dbReference type="Proteomes" id="UP000790377">
    <property type="component" value="Unassembled WGS sequence"/>
</dbReference>
<evidence type="ECO:0000313" key="1">
    <source>
        <dbReference type="EMBL" id="KAH7912392.1"/>
    </source>
</evidence>
<comment type="caution">
    <text evidence="1">The sequence shown here is derived from an EMBL/GenBank/DDBJ whole genome shotgun (WGS) entry which is preliminary data.</text>
</comment>